<sequence length="405" mass="44106">MQQDIPLSGANSGQSHYSNEAPCDANLSTIANGKTKWCQDEHKRFMQALELYGSRQTGNEWGLIAAYVKTRTVEEVRLHGQTYLKRLVQQIPYTVEGSRHVFSAATWNDPCRPSYQISRDLVDFRGCRGQAKIANGGSKGLSSAASECAQLLRIQPAQFQKELLELPHNHLETVAMRQPKHWTFQEEKAFETALARCAGSTSYPWATIAAAIPGKNAKDVCSRYHNMVREIALIESGAGSISTTNGSKFTLSQRAIPPPPIKVPPRSSGKEKVAGIFPSSRKGSLSGITMLSPTFLDFLAKEAESEEKSTIPANFLAKPAPSPLFSPTLLPSGSPGFFSPGTKKAAARGQQGRRFASTNDMTMKEIEGAGSTTAANKTEAGQNPREWTNFSRPITNARTLSDQSI</sequence>
<dbReference type="InterPro" id="IPR044636">
    <property type="entry name" value="RADIALIS-like"/>
</dbReference>
<dbReference type="AlphaFoldDB" id="A0A976ICP8"/>
<dbReference type="PROSITE" id="PS50090">
    <property type="entry name" value="MYB_LIKE"/>
    <property type="match status" value="1"/>
</dbReference>
<dbReference type="RefSeq" id="XP_067816997.1">
    <property type="nucleotide sequence ID" value="XM_067965954.1"/>
</dbReference>
<dbReference type="PANTHER" id="PTHR43952">
    <property type="entry name" value="MYB FAMILY TRANSCRIPTION FACTOR-RELATED"/>
    <property type="match status" value="1"/>
</dbReference>
<keyword evidence="3" id="KW-0539">Nucleus</keyword>
<evidence type="ECO:0000259" key="5">
    <source>
        <dbReference type="PROSITE" id="PS50090"/>
    </source>
</evidence>
<feature type="region of interest" description="Disordered" evidence="4">
    <location>
        <begin position="250"/>
        <end position="273"/>
    </location>
</feature>
<dbReference type="SMART" id="SM00717">
    <property type="entry name" value="SANT"/>
    <property type="match status" value="2"/>
</dbReference>
<feature type="compositionally biased region" description="Polar residues" evidence="4">
    <location>
        <begin position="370"/>
        <end position="405"/>
    </location>
</feature>
<feature type="domain" description="HTH myb-type" evidence="6">
    <location>
        <begin position="34"/>
        <end position="88"/>
    </location>
</feature>
<dbReference type="SUPFAM" id="SSF46689">
    <property type="entry name" value="Homeodomain-like"/>
    <property type="match status" value="2"/>
</dbReference>
<keyword evidence="8" id="KW-1185">Reference proteome</keyword>
<dbReference type="CDD" id="cd00167">
    <property type="entry name" value="SANT"/>
    <property type="match status" value="2"/>
</dbReference>
<dbReference type="OrthoDB" id="118550at2759"/>
<organism evidence="7 8">
    <name type="scientific">Bremia lactucae</name>
    <name type="common">Lettuce downy mildew</name>
    <dbReference type="NCBI Taxonomy" id="4779"/>
    <lineage>
        <taxon>Eukaryota</taxon>
        <taxon>Sar</taxon>
        <taxon>Stramenopiles</taxon>
        <taxon>Oomycota</taxon>
        <taxon>Peronosporomycetes</taxon>
        <taxon>Peronosporales</taxon>
        <taxon>Peronosporaceae</taxon>
        <taxon>Bremia</taxon>
    </lineage>
</organism>
<proteinExistence type="predicted"/>
<dbReference type="Gene3D" id="1.10.10.60">
    <property type="entry name" value="Homeodomain-like"/>
    <property type="match status" value="2"/>
</dbReference>
<dbReference type="InterPro" id="IPR009057">
    <property type="entry name" value="Homeodomain-like_sf"/>
</dbReference>
<dbReference type="InterPro" id="IPR001005">
    <property type="entry name" value="SANT/Myb"/>
</dbReference>
<evidence type="ECO:0000313" key="8">
    <source>
        <dbReference type="Proteomes" id="UP000294530"/>
    </source>
</evidence>
<feature type="domain" description="Myb-like" evidence="5">
    <location>
        <begin position="34"/>
        <end position="84"/>
    </location>
</feature>
<dbReference type="PROSITE" id="PS51294">
    <property type="entry name" value="HTH_MYB"/>
    <property type="match status" value="1"/>
</dbReference>
<evidence type="ECO:0000259" key="6">
    <source>
        <dbReference type="PROSITE" id="PS51294"/>
    </source>
</evidence>
<dbReference type="Pfam" id="PF00249">
    <property type="entry name" value="Myb_DNA-binding"/>
    <property type="match status" value="2"/>
</dbReference>
<keyword evidence="2" id="KW-0804">Transcription</keyword>
<dbReference type="KEGG" id="blac:94351625"/>
<evidence type="ECO:0000256" key="3">
    <source>
        <dbReference type="ARBA" id="ARBA00023242"/>
    </source>
</evidence>
<evidence type="ECO:0008006" key="9">
    <source>
        <dbReference type="Google" id="ProtNLM"/>
    </source>
</evidence>
<protein>
    <recommendedName>
        <fullName evidence="9">Myb-like domain-containing protein</fullName>
    </recommendedName>
</protein>
<dbReference type="GeneID" id="94351625"/>
<dbReference type="PANTHER" id="PTHR43952:SF75">
    <property type="entry name" value="PROTEIN RADIALIS-LIKE 6"/>
    <property type="match status" value="1"/>
</dbReference>
<feature type="region of interest" description="Disordered" evidence="4">
    <location>
        <begin position="360"/>
        <end position="405"/>
    </location>
</feature>
<dbReference type="InterPro" id="IPR017930">
    <property type="entry name" value="Myb_dom"/>
</dbReference>
<dbReference type="GO" id="GO:0003700">
    <property type="term" value="F:DNA-binding transcription factor activity"/>
    <property type="evidence" value="ECO:0007669"/>
    <property type="project" value="InterPro"/>
</dbReference>
<dbReference type="EMBL" id="SHOA02000198">
    <property type="protein sequence ID" value="TDH67498.1"/>
    <property type="molecule type" value="Genomic_DNA"/>
</dbReference>
<name>A0A976ICP8_BRELC</name>
<evidence type="ECO:0000313" key="7">
    <source>
        <dbReference type="EMBL" id="TDH67498.1"/>
    </source>
</evidence>
<gene>
    <name evidence="7" type="ORF">CCR75_007898</name>
</gene>
<evidence type="ECO:0000256" key="1">
    <source>
        <dbReference type="ARBA" id="ARBA00023015"/>
    </source>
</evidence>
<reference evidence="7 8" key="1">
    <citation type="journal article" date="2021" name="Genome Biol.">
        <title>AFLAP: assembly-free linkage analysis pipeline using k-mers from genome sequencing data.</title>
        <authorList>
            <person name="Fletcher K."/>
            <person name="Zhang L."/>
            <person name="Gil J."/>
            <person name="Han R."/>
            <person name="Cavanaugh K."/>
            <person name="Michelmore R."/>
        </authorList>
    </citation>
    <scope>NUCLEOTIDE SEQUENCE [LARGE SCALE GENOMIC DNA]</scope>
    <source>
        <strain evidence="7 8">SF5</strain>
    </source>
</reference>
<keyword evidence="1" id="KW-0805">Transcription regulation</keyword>
<accession>A0A976ICP8</accession>
<dbReference type="Proteomes" id="UP000294530">
    <property type="component" value="Unassembled WGS sequence"/>
</dbReference>
<evidence type="ECO:0000256" key="4">
    <source>
        <dbReference type="SAM" id="MobiDB-lite"/>
    </source>
</evidence>
<evidence type="ECO:0000256" key="2">
    <source>
        <dbReference type="ARBA" id="ARBA00023163"/>
    </source>
</evidence>
<comment type="caution">
    <text evidence="7">The sequence shown here is derived from an EMBL/GenBank/DDBJ whole genome shotgun (WGS) entry which is preliminary data.</text>
</comment>